<keyword evidence="9" id="KW-1185">Reference proteome</keyword>
<feature type="transmembrane region" description="Helical" evidence="6">
    <location>
        <begin position="362"/>
        <end position="380"/>
    </location>
</feature>
<organism evidence="8 9">
    <name type="scientific">Jeotgalibacillus soli</name>
    <dbReference type="NCBI Taxonomy" id="889306"/>
    <lineage>
        <taxon>Bacteria</taxon>
        <taxon>Bacillati</taxon>
        <taxon>Bacillota</taxon>
        <taxon>Bacilli</taxon>
        <taxon>Bacillales</taxon>
        <taxon>Caryophanaceae</taxon>
        <taxon>Jeotgalibacillus</taxon>
    </lineage>
</organism>
<comment type="subcellular location">
    <subcellularLocation>
        <location evidence="1">Cell membrane</location>
        <topology evidence="1">Multi-pass membrane protein</topology>
    </subcellularLocation>
</comment>
<reference evidence="8 9" key="1">
    <citation type="submission" date="2015-01" db="EMBL/GenBank/DDBJ databases">
        <title>Genome sequencing of Jeotgalibacillus soli.</title>
        <authorList>
            <person name="Goh K.M."/>
            <person name="Chan K.-G."/>
            <person name="Yaakop A.S."/>
            <person name="Ee R."/>
            <person name="Gan H.M."/>
            <person name="Chan C.S."/>
        </authorList>
    </citation>
    <scope>NUCLEOTIDE SEQUENCE [LARGE SCALE GENOMIC DNA]</scope>
    <source>
        <strain evidence="8 9">P9</strain>
    </source>
</reference>
<dbReference type="Proteomes" id="UP000031938">
    <property type="component" value="Unassembled WGS sequence"/>
</dbReference>
<name>A0A0C2VMP2_9BACL</name>
<feature type="transmembrane region" description="Helical" evidence="6">
    <location>
        <begin position="139"/>
        <end position="158"/>
    </location>
</feature>
<feature type="transmembrane region" description="Helical" evidence="6">
    <location>
        <begin position="76"/>
        <end position="94"/>
    </location>
</feature>
<feature type="transmembrane region" description="Helical" evidence="6">
    <location>
        <begin position="164"/>
        <end position="184"/>
    </location>
</feature>
<sequence>MVPQRLWTKDFIGISLCNFFLFLAFYFLLVTLPVYALKDMGATAGQAGLLTTVFLLAAILIRPIAGQWLERTSTRLVLIFSLALFTLPTFLYFLADSMPIMFTVRFLQGLGFGMTTTVAGAIVSNIIPKERRGEGMGYYVMAANLAMVLGPFLGLTIMQNLGSSAMFVTNVILAIGGMIAGLSLKLPKETKEILGPISLHPSGMFERSSVPISFIAAFLGLSYAGVLSFVSVYAESLDLIAVSSYFFVVYAAILLLSRPFTGRWFDHYGSNVIVVPCVVIFAIGMFILSMTTTPLMFLLSALLIGLGWGTLFSTFQTIAIQDAPSTKRGLAIATYLSIFDFGVGVGSFVVGIVIAGIGFQSFYGYSTLYILVGLGLYWFFYGRKIENRMTEQVAEK</sequence>
<dbReference type="EMBL" id="JXRP01000018">
    <property type="protein sequence ID" value="KIL45273.1"/>
    <property type="molecule type" value="Genomic_DNA"/>
</dbReference>
<feature type="transmembrane region" description="Helical" evidence="6">
    <location>
        <begin position="295"/>
        <end position="320"/>
    </location>
</feature>
<evidence type="ECO:0000256" key="2">
    <source>
        <dbReference type="ARBA" id="ARBA00022448"/>
    </source>
</evidence>
<evidence type="ECO:0000313" key="9">
    <source>
        <dbReference type="Proteomes" id="UP000031938"/>
    </source>
</evidence>
<dbReference type="PROSITE" id="PS50850">
    <property type="entry name" value="MFS"/>
    <property type="match status" value="1"/>
</dbReference>
<dbReference type="GO" id="GO:0005886">
    <property type="term" value="C:plasma membrane"/>
    <property type="evidence" value="ECO:0007669"/>
    <property type="project" value="UniProtKB-SubCell"/>
</dbReference>
<dbReference type="Gene3D" id="1.20.1250.20">
    <property type="entry name" value="MFS general substrate transporter like domains"/>
    <property type="match status" value="1"/>
</dbReference>
<keyword evidence="5 6" id="KW-0472">Membrane</keyword>
<evidence type="ECO:0000259" key="7">
    <source>
        <dbReference type="PROSITE" id="PS50850"/>
    </source>
</evidence>
<feature type="transmembrane region" description="Helical" evidence="6">
    <location>
        <begin position="268"/>
        <end position="289"/>
    </location>
</feature>
<evidence type="ECO:0000256" key="3">
    <source>
        <dbReference type="ARBA" id="ARBA00022692"/>
    </source>
</evidence>
<dbReference type="SUPFAM" id="SSF103473">
    <property type="entry name" value="MFS general substrate transporter"/>
    <property type="match status" value="1"/>
</dbReference>
<feature type="transmembrane region" description="Helical" evidence="6">
    <location>
        <begin position="212"/>
        <end position="233"/>
    </location>
</feature>
<feature type="transmembrane region" description="Helical" evidence="6">
    <location>
        <begin position="239"/>
        <end position="256"/>
    </location>
</feature>
<feature type="transmembrane region" description="Helical" evidence="6">
    <location>
        <begin position="12"/>
        <end position="37"/>
    </location>
</feature>
<dbReference type="PANTHER" id="PTHR23531">
    <property type="entry name" value="QUINOLENE RESISTANCE PROTEIN NORA"/>
    <property type="match status" value="1"/>
</dbReference>
<dbReference type="AlphaFoldDB" id="A0A0C2VMP2"/>
<dbReference type="Pfam" id="PF07690">
    <property type="entry name" value="MFS_1"/>
    <property type="match status" value="1"/>
</dbReference>
<gene>
    <name evidence="8" type="ORF">KP78_28170</name>
</gene>
<dbReference type="CDD" id="cd17489">
    <property type="entry name" value="MFS_YfcJ_like"/>
    <property type="match status" value="1"/>
</dbReference>
<evidence type="ECO:0000256" key="6">
    <source>
        <dbReference type="SAM" id="Phobius"/>
    </source>
</evidence>
<feature type="transmembrane region" description="Helical" evidence="6">
    <location>
        <begin position="332"/>
        <end position="356"/>
    </location>
</feature>
<evidence type="ECO:0000256" key="5">
    <source>
        <dbReference type="ARBA" id="ARBA00023136"/>
    </source>
</evidence>
<dbReference type="STRING" id="889306.KP78_28170"/>
<dbReference type="InterPro" id="IPR036259">
    <property type="entry name" value="MFS_trans_sf"/>
</dbReference>
<keyword evidence="2" id="KW-0813">Transport</keyword>
<protein>
    <recommendedName>
        <fullName evidence="7">Major facilitator superfamily (MFS) profile domain-containing protein</fullName>
    </recommendedName>
</protein>
<dbReference type="InterPro" id="IPR052714">
    <property type="entry name" value="MFS_Exporter"/>
</dbReference>
<dbReference type="InterPro" id="IPR020846">
    <property type="entry name" value="MFS_dom"/>
</dbReference>
<feature type="domain" description="Major facilitator superfamily (MFS) profile" evidence="7">
    <location>
        <begin position="10"/>
        <end position="384"/>
    </location>
</feature>
<dbReference type="PATRIC" id="fig|889306.3.peg.2831"/>
<keyword evidence="3 6" id="KW-0812">Transmembrane</keyword>
<evidence type="ECO:0000256" key="1">
    <source>
        <dbReference type="ARBA" id="ARBA00004651"/>
    </source>
</evidence>
<feature type="transmembrane region" description="Helical" evidence="6">
    <location>
        <begin position="43"/>
        <end position="64"/>
    </location>
</feature>
<evidence type="ECO:0000256" key="4">
    <source>
        <dbReference type="ARBA" id="ARBA00022989"/>
    </source>
</evidence>
<evidence type="ECO:0000313" key="8">
    <source>
        <dbReference type="EMBL" id="KIL45273.1"/>
    </source>
</evidence>
<proteinExistence type="predicted"/>
<comment type="caution">
    <text evidence="8">The sequence shown here is derived from an EMBL/GenBank/DDBJ whole genome shotgun (WGS) entry which is preliminary data.</text>
</comment>
<dbReference type="InterPro" id="IPR011701">
    <property type="entry name" value="MFS"/>
</dbReference>
<dbReference type="PANTHER" id="PTHR23531:SF2">
    <property type="entry name" value="PERMEASE"/>
    <property type="match status" value="1"/>
</dbReference>
<dbReference type="GO" id="GO:0022857">
    <property type="term" value="F:transmembrane transporter activity"/>
    <property type="evidence" value="ECO:0007669"/>
    <property type="project" value="InterPro"/>
</dbReference>
<accession>A0A0C2VMP2</accession>
<feature type="transmembrane region" description="Helical" evidence="6">
    <location>
        <begin position="106"/>
        <end position="127"/>
    </location>
</feature>
<keyword evidence="4 6" id="KW-1133">Transmembrane helix</keyword>